<geneLocation type="plasmid" evidence="1 2">
    <name>unnamed1</name>
</geneLocation>
<gene>
    <name evidence="1" type="ORF">C0V82_21435</name>
</gene>
<dbReference type="KEGG" id="ncb:C0V82_21435"/>
<dbReference type="SUPFAM" id="SSF48208">
    <property type="entry name" value="Six-hairpin glycosidases"/>
    <property type="match status" value="1"/>
</dbReference>
<accession>A0A2K9NIS7</accession>
<protein>
    <submittedName>
        <fullName evidence="1">Uncharacterized protein</fullName>
    </submittedName>
</protein>
<reference evidence="1 2" key="1">
    <citation type="submission" date="2017-12" db="EMBL/GenBank/DDBJ databases">
        <title>Genomes of bacteria within cyanobacterial aggregates.</title>
        <authorList>
            <person name="Cai H."/>
        </authorList>
    </citation>
    <scope>NUCLEOTIDE SEQUENCE [LARGE SCALE GENOMIC DNA]</scope>
    <source>
        <strain evidence="1 2">TH16</strain>
        <plasmid evidence="1 2">unnamed1</plasmid>
    </source>
</reference>
<evidence type="ECO:0000313" key="1">
    <source>
        <dbReference type="EMBL" id="AUN32982.1"/>
    </source>
</evidence>
<dbReference type="InterPro" id="IPR008928">
    <property type="entry name" value="6-hairpin_glycosidase_sf"/>
</dbReference>
<keyword evidence="2" id="KW-1185">Reference proteome</keyword>
<sequence length="660" mass="70690">MPRLIRLGKSLPLLALLLAGPAKGEDTLRFDLTVGQHQNLFLRDGPVSAHLVAGAGRIVVAFPAGNAGIGLWTDSQAAMTTGPLSPLTIPDTQGRPLHGIETTVTVAAQSLTLRHTILSSIRVLRDFQHSSTRQPLVETTPTLNGTTISWQRDRLDGAPGFLLTLTPLNGTATANPDGTVTLSAAAPALRLKLTAASGETPLTPIALSDLLTDKAAPDTKARQVLDFLSYREKLMAGSWAYNTYFGRDTLMSLRLLMPVLKPAAIEAGLGAVLERLSPTGDVAHEEDVGEFAVLRHRLERDSDSADPIFDYKMVDDDLMLAPILADYLESIPAREAQLFLARRTPSGDAYGTLLARNLSFVLARAQAFAADPVATNLIPLPAGQKVGDWRDSQEGLAGGRYSYSVNAVLAPAALTAITRLHKSGLLYPYTRDLTRADALATVWTDKAPALFAVTIPADQAQAATTRFAAELGIDAAPLPPGPFSFDALSLDASGKPLPVMHSDTGFALLFLSPDAATLDRAIAPLLHRLPAGLMTDAGMVVANAAWAPAPIRAEFGPFYYHGAVIWSWQQALMAAGLERQLARIDLPAATRTRLQSAQRALWQAIRAVPADQRTSELWSWAYGDDRFTYRPFGQGGGDQTESNAAQLWSTVYLAVKPPAL</sequence>
<evidence type="ECO:0000313" key="2">
    <source>
        <dbReference type="Proteomes" id="UP000234752"/>
    </source>
</evidence>
<keyword evidence="1" id="KW-0614">Plasmid</keyword>
<name>A0A2K9NIS7_9PROT</name>
<dbReference type="GO" id="GO:0005975">
    <property type="term" value="P:carbohydrate metabolic process"/>
    <property type="evidence" value="ECO:0007669"/>
    <property type="project" value="InterPro"/>
</dbReference>
<dbReference type="AlphaFoldDB" id="A0A2K9NIS7"/>
<dbReference type="RefSeq" id="WP_102114508.1">
    <property type="nucleotide sequence ID" value="NZ_BMGN01000001.1"/>
</dbReference>
<dbReference type="Proteomes" id="UP000234752">
    <property type="component" value="Plasmid unnamed1"/>
</dbReference>
<organism evidence="1 2">
    <name type="scientific">Niveispirillum cyanobacteriorum</name>
    <dbReference type="NCBI Taxonomy" id="1612173"/>
    <lineage>
        <taxon>Bacteria</taxon>
        <taxon>Pseudomonadati</taxon>
        <taxon>Pseudomonadota</taxon>
        <taxon>Alphaproteobacteria</taxon>
        <taxon>Rhodospirillales</taxon>
        <taxon>Azospirillaceae</taxon>
        <taxon>Niveispirillum</taxon>
    </lineage>
</organism>
<dbReference type="EMBL" id="CP025613">
    <property type="protein sequence ID" value="AUN32982.1"/>
    <property type="molecule type" value="Genomic_DNA"/>
</dbReference>
<dbReference type="OrthoDB" id="4494749at2"/>
<proteinExistence type="predicted"/>